<accession>D9SQ40</accession>
<dbReference type="KEGG" id="ccb:Clocel_2463"/>
<protein>
    <submittedName>
        <fullName evidence="1">Uncharacterized protein</fullName>
    </submittedName>
</protein>
<gene>
    <name evidence="1" type="ordered locus">Clocel_2463</name>
</gene>
<dbReference type="STRING" id="573061.Clocel_2463"/>
<reference evidence="1 2" key="1">
    <citation type="submission" date="2010-08" db="EMBL/GenBank/DDBJ databases">
        <title>Complete sequence of Clostridium cellulovorans 743B.</title>
        <authorList>
            <consortium name="US DOE Joint Genome Institute"/>
            <person name="Lucas S."/>
            <person name="Copeland A."/>
            <person name="Lapidus A."/>
            <person name="Cheng J.-F."/>
            <person name="Bruce D."/>
            <person name="Goodwin L."/>
            <person name="Pitluck S."/>
            <person name="Chertkov O."/>
            <person name="Detter J.C."/>
            <person name="Han C."/>
            <person name="Tapia R."/>
            <person name="Land M."/>
            <person name="Hauser L."/>
            <person name="Chang Y.-J."/>
            <person name="Jeffries C."/>
            <person name="Kyrpides N."/>
            <person name="Ivanova N."/>
            <person name="Mikhailova N."/>
            <person name="Hemme C.L."/>
            <person name="Woyke T."/>
        </authorList>
    </citation>
    <scope>NUCLEOTIDE SEQUENCE [LARGE SCALE GENOMIC DNA]</scope>
    <source>
        <strain evidence="2">ATCC 35296 / DSM 3052 / OCM 3 / 743B</strain>
    </source>
</reference>
<evidence type="ECO:0000313" key="2">
    <source>
        <dbReference type="Proteomes" id="UP000002730"/>
    </source>
</evidence>
<dbReference type="RefSeq" id="WP_013291762.1">
    <property type="nucleotide sequence ID" value="NC_014393.1"/>
</dbReference>
<dbReference type="PANTHER" id="PTHR34351:SF2">
    <property type="entry name" value="DUF58 DOMAIN-CONTAINING PROTEIN"/>
    <property type="match status" value="1"/>
</dbReference>
<keyword evidence="2" id="KW-1185">Reference proteome</keyword>
<evidence type="ECO:0000313" key="1">
    <source>
        <dbReference type="EMBL" id="ADL52176.1"/>
    </source>
</evidence>
<name>D9SQ40_CLOC7</name>
<dbReference type="PANTHER" id="PTHR34351">
    <property type="entry name" value="SLR1927 PROTEIN-RELATED"/>
    <property type="match status" value="1"/>
</dbReference>
<sequence>MRIIVIVLIVFLVYSLQSNFYCRWAFKNLFVTVKFKDKGVFNGEFSEIVETVTNKKLLPLWWLSIAYTVSGSLRFRDEEINIIPKENYRKNLVFLKSYEKVTNRYGFSAEKRGYYRIDELNMSTSDVFSKYHLIAKAQNETEFYVYPKLLSKEEFQINFNSISGEALTKRHLIEDPFFVKCIRNYEPFDSLKKVNWYATAKTGDLRVNEYDYTATQKVTIFLNCKKRLEWDDDELIEASITLVASLISDYGKNGVEVELRTNGTDIISNKLLEKITIGNVSSLTSLYESLARIDIDRSEISIDNLLRTYREAGKHNEIIIIISYSSTKEIIEEYNLMQAGDNQVTFIMPQKNTNRVEEPIDRRILLWEVNNYD</sequence>
<organism evidence="1 2">
    <name type="scientific">Clostridium cellulovorans (strain ATCC 35296 / DSM 3052 / OCM 3 / 743B)</name>
    <dbReference type="NCBI Taxonomy" id="573061"/>
    <lineage>
        <taxon>Bacteria</taxon>
        <taxon>Bacillati</taxon>
        <taxon>Bacillota</taxon>
        <taxon>Clostridia</taxon>
        <taxon>Eubacteriales</taxon>
        <taxon>Clostridiaceae</taxon>
        <taxon>Clostridium</taxon>
    </lineage>
</organism>
<dbReference type="Proteomes" id="UP000002730">
    <property type="component" value="Chromosome"/>
</dbReference>
<dbReference type="AlphaFoldDB" id="D9SQ40"/>
<dbReference type="eggNOG" id="COG1721">
    <property type="taxonomic scope" value="Bacteria"/>
</dbReference>
<dbReference type="EMBL" id="CP002160">
    <property type="protein sequence ID" value="ADL52176.1"/>
    <property type="molecule type" value="Genomic_DNA"/>
</dbReference>
<dbReference type="HOGENOM" id="CLU_026152_3_1_9"/>
<dbReference type="OrthoDB" id="9789943at2"/>
<proteinExistence type="predicted"/>